<proteinExistence type="predicted"/>
<accession>A0A7W6EGP7</accession>
<evidence type="ECO:0000313" key="2">
    <source>
        <dbReference type="Proteomes" id="UP000537592"/>
    </source>
</evidence>
<gene>
    <name evidence="1" type="ORF">FHS81_001696</name>
</gene>
<protein>
    <submittedName>
        <fullName evidence="1">Uncharacterized protein</fullName>
    </submittedName>
</protein>
<dbReference type="Proteomes" id="UP000537592">
    <property type="component" value="Unassembled WGS sequence"/>
</dbReference>
<dbReference type="AlphaFoldDB" id="A0A7W6EGP7"/>
<evidence type="ECO:0000313" key="1">
    <source>
        <dbReference type="EMBL" id="MBB3809614.1"/>
    </source>
</evidence>
<organism evidence="1 2">
    <name type="scientific">Pseudochelatococcus contaminans</name>
    <dbReference type="NCBI Taxonomy" id="1538103"/>
    <lineage>
        <taxon>Bacteria</taxon>
        <taxon>Pseudomonadati</taxon>
        <taxon>Pseudomonadota</taxon>
        <taxon>Alphaproteobacteria</taxon>
        <taxon>Hyphomicrobiales</taxon>
        <taxon>Chelatococcaceae</taxon>
        <taxon>Pseudochelatococcus</taxon>
    </lineage>
</organism>
<dbReference type="EMBL" id="JACICC010000003">
    <property type="protein sequence ID" value="MBB3809614.1"/>
    <property type="molecule type" value="Genomic_DNA"/>
</dbReference>
<comment type="caution">
    <text evidence="1">The sequence shown here is derived from an EMBL/GenBank/DDBJ whole genome shotgun (WGS) entry which is preliminary data.</text>
</comment>
<sequence>MNIKISGVHLLQTFADAMFCTVENCILAIDASADMSRLWIEESVLHRGRIYQYGRSICCHGKFRSER</sequence>
<reference evidence="1 2" key="1">
    <citation type="submission" date="2020-08" db="EMBL/GenBank/DDBJ databases">
        <title>Genomic Encyclopedia of Type Strains, Phase IV (KMG-IV): sequencing the most valuable type-strain genomes for metagenomic binning, comparative biology and taxonomic classification.</title>
        <authorList>
            <person name="Goeker M."/>
        </authorList>
    </citation>
    <scope>NUCLEOTIDE SEQUENCE [LARGE SCALE GENOMIC DNA]</scope>
    <source>
        <strain evidence="1 2">DSM 28760</strain>
    </source>
</reference>
<name>A0A7W6EGP7_9HYPH</name>
<keyword evidence="2" id="KW-1185">Reference proteome</keyword>